<evidence type="ECO:0000256" key="1">
    <source>
        <dbReference type="SAM" id="MobiDB-lite"/>
    </source>
</evidence>
<feature type="region of interest" description="Disordered" evidence="1">
    <location>
        <begin position="61"/>
        <end position="93"/>
    </location>
</feature>
<dbReference type="AlphaFoldDB" id="A0A2K3CMX7"/>
<dbReference type="Proteomes" id="UP000006906">
    <property type="component" value="Unassembled WGS sequence"/>
</dbReference>
<feature type="compositionally biased region" description="Pro residues" evidence="1">
    <location>
        <begin position="61"/>
        <end position="85"/>
    </location>
</feature>
<dbReference type="Gramene" id="PNW69637">
    <property type="protein sequence ID" value="PNW69637"/>
    <property type="gene ID" value="CHLRE_31g758347v5"/>
</dbReference>
<dbReference type="GeneID" id="66057348"/>
<gene>
    <name evidence="2" type="ORF">CHLRE_31g758347v5</name>
</gene>
<dbReference type="InParanoid" id="A0A2K3CMX7"/>
<dbReference type="EMBL" id="KZ454958">
    <property type="protein sequence ID" value="PNW69637.1"/>
    <property type="molecule type" value="Genomic_DNA"/>
</dbReference>
<feature type="region of interest" description="Disordered" evidence="1">
    <location>
        <begin position="1"/>
        <end position="42"/>
    </location>
</feature>
<protein>
    <submittedName>
        <fullName evidence="2">Uncharacterized protein</fullName>
    </submittedName>
</protein>
<proteinExistence type="predicted"/>
<reference evidence="2 3" key="1">
    <citation type="journal article" date="2007" name="Science">
        <title>The Chlamydomonas genome reveals the evolution of key animal and plant functions.</title>
        <authorList>
            <person name="Merchant S.S."/>
            <person name="Prochnik S.E."/>
            <person name="Vallon O."/>
            <person name="Harris E.H."/>
            <person name="Karpowicz S.J."/>
            <person name="Witman G.B."/>
            <person name="Terry A."/>
            <person name="Salamov A."/>
            <person name="Fritz-Laylin L.K."/>
            <person name="Marechal-Drouard L."/>
            <person name="Marshall W.F."/>
            <person name="Qu L.H."/>
            <person name="Nelson D.R."/>
            <person name="Sanderfoot A.A."/>
            <person name="Spalding M.H."/>
            <person name="Kapitonov V.V."/>
            <person name="Ren Q."/>
            <person name="Ferris P."/>
            <person name="Lindquist E."/>
            <person name="Shapiro H."/>
            <person name="Lucas S.M."/>
            <person name="Grimwood J."/>
            <person name="Schmutz J."/>
            <person name="Cardol P."/>
            <person name="Cerutti H."/>
            <person name="Chanfreau G."/>
            <person name="Chen C.L."/>
            <person name="Cognat V."/>
            <person name="Croft M.T."/>
            <person name="Dent R."/>
            <person name="Dutcher S."/>
            <person name="Fernandez E."/>
            <person name="Fukuzawa H."/>
            <person name="Gonzalez-Ballester D."/>
            <person name="Gonzalez-Halphen D."/>
            <person name="Hallmann A."/>
            <person name="Hanikenne M."/>
            <person name="Hippler M."/>
            <person name="Inwood W."/>
            <person name="Jabbari K."/>
            <person name="Kalanon M."/>
            <person name="Kuras R."/>
            <person name="Lefebvre P.A."/>
            <person name="Lemaire S.D."/>
            <person name="Lobanov A.V."/>
            <person name="Lohr M."/>
            <person name="Manuell A."/>
            <person name="Meier I."/>
            <person name="Mets L."/>
            <person name="Mittag M."/>
            <person name="Mittelmeier T."/>
            <person name="Moroney J.V."/>
            <person name="Moseley J."/>
            <person name="Napoli C."/>
            <person name="Nedelcu A.M."/>
            <person name="Niyogi K."/>
            <person name="Novoselov S.V."/>
            <person name="Paulsen I.T."/>
            <person name="Pazour G."/>
            <person name="Purton S."/>
            <person name="Ral J.P."/>
            <person name="Riano-Pachon D.M."/>
            <person name="Riekhof W."/>
            <person name="Rymarquis L."/>
            <person name="Schroda M."/>
            <person name="Stern D."/>
            <person name="Umen J."/>
            <person name="Willows R."/>
            <person name="Wilson N."/>
            <person name="Zimmer S.L."/>
            <person name="Allmer J."/>
            <person name="Balk J."/>
            <person name="Bisova K."/>
            <person name="Chen C.J."/>
            <person name="Elias M."/>
            <person name="Gendler K."/>
            <person name="Hauser C."/>
            <person name="Lamb M.R."/>
            <person name="Ledford H."/>
            <person name="Long J.C."/>
            <person name="Minagawa J."/>
            <person name="Page M.D."/>
            <person name="Pan J."/>
            <person name="Pootakham W."/>
            <person name="Roje S."/>
            <person name="Rose A."/>
            <person name="Stahlberg E."/>
            <person name="Terauchi A.M."/>
            <person name="Yang P."/>
            <person name="Ball S."/>
            <person name="Bowler C."/>
            <person name="Dieckmann C.L."/>
            <person name="Gladyshev V.N."/>
            <person name="Green P."/>
            <person name="Jorgensen R."/>
            <person name="Mayfield S."/>
            <person name="Mueller-Roeber B."/>
            <person name="Rajamani S."/>
            <person name="Sayre R.T."/>
            <person name="Brokstein P."/>
            <person name="Dubchak I."/>
            <person name="Goodstein D."/>
            <person name="Hornick L."/>
            <person name="Huang Y.W."/>
            <person name="Jhaveri J."/>
            <person name="Luo Y."/>
            <person name="Martinez D."/>
            <person name="Ngau W.C."/>
            <person name="Otillar B."/>
            <person name="Poliakov A."/>
            <person name="Porter A."/>
            <person name="Szajkowski L."/>
            <person name="Werner G."/>
            <person name="Zhou K."/>
            <person name="Grigoriev I.V."/>
            <person name="Rokhsar D.S."/>
            <person name="Grossman A.R."/>
        </authorList>
    </citation>
    <scope>NUCLEOTIDE SEQUENCE [LARGE SCALE GENOMIC DNA]</scope>
    <source>
        <strain evidence="3">CC-503</strain>
    </source>
</reference>
<name>A0A2K3CMX7_CHLRE</name>
<accession>A0A2K3CMX7</accession>
<sequence length="93" mass="9833">MSAQAARFFSRPRIGSKGLRPQLEPNREDYGPGGFPESQPLHAHVRKPFPYLPLGGALPKCPSPARPSPACPSPACPSPACPSPACPSRESSE</sequence>
<evidence type="ECO:0000313" key="2">
    <source>
        <dbReference type="EMBL" id="PNW69637.1"/>
    </source>
</evidence>
<evidence type="ECO:0000313" key="3">
    <source>
        <dbReference type="Proteomes" id="UP000006906"/>
    </source>
</evidence>
<keyword evidence="3" id="KW-1185">Reference proteome</keyword>
<organism evidence="2 3">
    <name type="scientific">Chlamydomonas reinhardtii</name>
    <name type="common">Chlamydomonas smithii</name>
    <dbReference type="NCBI Taxonomy" id="3055"/>
    <lineage>
        <taxon>Eukaryota</taxon>
        <taxon>Viridiplantae</taxon>
        <taxon>Chlorophyta</taxon>
        <taxon>core chlorophytes</taxon>
        <taxon>Chlorophyceae</taxon>
        <taxon>CS clade</taxon>
        <taxon>Chlamydomonadales</taxon>
        <taxon>Chlamydomonadaceae</taxon>
        <taxon>Chlamydomonas</taxon>
    </lineage>
</organism>
<dbReference type="RefSeq" id="XP_042914064.1">
    <property type="nucleotide sequence ID" value="XM_043073007.1"/>
</dbReference>
<dbReference type="KEGG" id="cre:CHLRE_31g758347v5"/>